<feature type="region of interest" description="Disordered" evidence="1">
    <location>
        <begin position="1"/>
        <end position="100"/>
    </location>
</feature>
<evidence type="ECO:0000256" key="1">
    <source>
        <dbReference type="SAM" id="MobiDB-lite"/>
    </source>
</evidence>
<evidence type="ECO:0000313" key="2">
    <source>
        <dbReference type="EMBL" id="KAD5507491.1"/>
    </source>
</evidence>
<feature type="compositionally biased region" description="Acidic residues" evidence="1">
    <location>
        <begin position="8"/>
        <end position="27"/>
    </location>
</feature>
<reference evidence="2 3" key="1">
    <citation type="submission" date="2019-05" db="EMBL/GenBank/DDBJ databases">
        <title>Mikania micrantha, genome provides insights into the molecular mechanism of rapid growth.</title>
        <authorList>
            <person name="Liu B."/>
        </authorList>
    </citation>
    <scope>NUCLEOTIDE SEQUENCE [LARGE SCALE GENOMIC DNA]</scope>
    <source>
        <strain evidence="2">NLD-2019</strain>
        <tissue evidence="2">Leaf</tissue>
    </source>
</reference>
<dbReference type="Proteomes" id="UP000326396">
    <property type="component" value="Linkage Group LG16"/>
</dbReference>
<comment type="caution">
    <text evidence="2">The sequence shown here is derived from an EMBL/GenBank/DDBJ whole genome shotgun (WGS) entry which is preliminary data.</text>
</comment>
<dbReference type="EMBL" id="SZYD01000008">
    <property type="protein sequence ID" value="KAD5507491.1"/>
    <property type="molecule type" value="Genomic_DNA"/>
</dbReference>
<gene>
    <name evidence="2" type="ORF">E3N88_15194</name>
</gene>
<accession>A0A5N6NUY6</accession>
<protein>
    <submittedName>
        <fullName evidence="2">Uncharacterized protein</fullName>
    </submittedName>
</protein>
<proteinExistence type="predicted"/>
<dbReference type="AlphaFoldDB" id="A0A5N6NUY6"/>
<evidence type="ECO:0000313" key="3">
    <source>
        <dbReference type="Proteomes" id="UP000326396"/>
    </source>
</evidence>
<name>A0A5N6NUY6_9ASTR</name>
<keyword evidence="3" id="KW-1185">Reference proteome</keyword>
<organism evidence="2 3">
    <name type="scientific">Mikania micrantha</name>
    <name type="common">bitter vine</name>
    <dbReference type="NCBI Taxonomy" id="192012"/>
    <lineage>
        <taxon>Eukaryota</taxon>
        <taxon>Viridiplantae</taxon>
        <taxon>Streptophyta</taxon>
        <taxon>Embryophyta</taxon>
        <taxon>Tracheophyta</taxon>
        <taxon>Spermatophyta</taxon>
        <taxon>Magnoliopsida</taxon>
        <taxon>eudicotyledons</taxon>
        <taxon>Gunneridae</taxon>
        <taxon>Pentapetalae</taxon>
        <taxon>asterids</taxon>
        <taxon>campanulids</taxon>
        <taxon>Asterales</taxon>
        <taxon>Asteraceae</taxon>
        <taxon>Asteroideae</taxon>
        <taxon>Heliantheae alliance</taxon>
        <taxon>Eupatorieae</taxon>
        <taxon>Mikania</taxon>
    </lineage>
</organism>
<sequence length="120" mass="12476">MSSSSSINEDDSNSDSEVEPPTSEESEAVPSSVETTDVDADEPEIDARFNSNNAAPRGSAGLPSSQVEGPRGAVGGLPCPSQAESRPPSRTVCRAASRAEASQNLFWSNPVIRRTKSGLG</sequence>